<evidence type="ECO:0000313" key="3">
    <source>
        <dbReference type="Proteomes" id="UP001383192"/>
    </source>
</evidence>
<evidence type="ECO:0000313" key="2">
    <source>
        <dbReference type="EMBL" id="KAK7019655.1"/>
    </source>
</evidence>
<protein>
    <submittedName>
        <fullName evidence="2">Uncharacterized protein</fullName>
    </submittedName>
</protein>
<name>A0AAW0B522_9AGAR</name>
<dbReference type="Proteomes" id="UP001383192">
    <property type="component" value="Unassembled WGS sequence"/>
</dbReference>
<dbReference type="AlphaFoldDB" id="A0AAW0B522"/>
<sequence>MGLTLLRRYRAAVSDRAKHVAEHTGLTANLDESIIARWEAMCLAWEKAPTPKNKVANPFAITEEFFSVEKALAELALEEEARIKAGGVQYHRVDATGFVVLALDIKDTQLKMSQAIQEQQRTPTPQQSRKLAEQRTALRRRIRAYEDLRPIYMPGLTQHLETIGEDADTTEELPEKVHIWLPSDLSADSRGQICTNPLAVVESRLQFARCHDALHGLRHTLRVKTRMMLFKNINIRGQRESHRSWDIINRVVGQIQQYATHYRASRSAYGQLVGPGEWQSTLRVLKNEDIRSYRDPAAVKQGPGRKGTNEEDEGEEHEMGKALVSEEEEVVDQLFTIDRTQWKHRTEHGTGETRKGYSWIWHSGGKIDLNDGADEADNEILRSEWCKSRARSLRATEEVLLLREEMRRTLRYLEWMAGEWEARANVNVGSSSKMEGKHVFALAQAEVQRGLKTHFEKLWAKAFADERAEQEVASAATLRERDARERDAIARAGEDAARDEFWIDIGEEGDEVEFGEEVEDGEVLLGKEWHADEQSGQLDEYPDDDEDVFDDDRASQYSVDDGSLYSMDDISQYSHDVDLENIEEPCVSCSTGEAVWDNHTEGYDGLEMGYCDGDPAEMEVIDNGWAVYGWDE</sequence>
<feature type="region of interest" description="Disordered" evidence="1">
    <location>
        <begin position="296"/>
        <end position="321"/>
    </location>
</feature>
<gene>
    <name evidence="2" type="ORF">VNI00_018040</name>
</gene>
<evidence type="ECO:0000256" key="1">
    <source>
        <dbReference type="SAM" id="MobiDB-lite"/>
    </source>
</evidence>
<accession>A0AAW0B522</accession>
<keyword evidence="3" id="KW-1185">Reference proteome</keyword>
<organism evidence="2 3">
    <name type="scientific">Paramarasmius palmivorus</name>
    <dbReference type="NCBI Taxonomy" id="297713"/>
    <lineage>
        <taxon>Eukaryota</taxon>
        <taxon>Fungi</taxon>
        <taxon>Dikarya</taxon>
        <taxon>Basidiomycota</taxon>
        <taxon>Agaricomycotina</taxon>
        <taxon>Agaricomycetes</taxon>
        <taxon>Agaricomycetidae</taxon>
        <taxon>Agaricales</taxon>
        <taxon>Marasmiineae</taxon>
        <taxon>Marasmiaceae</taxon>
        <taxon>Paramarasmius</taxon>
    </lineage>
</organism>
<dbReference type="EMBL" id="JAYKXP010000206">
    <property type="protein sequence ID" value="KAK7019655.1"/>
    <property type="molecule type" value="Genomic_DNA"/>
</dbReference>
<proteinExistence type="predicted"/>
<comment type="caution">
    <text evidence="2">The sequence shown here is derived from an EMBL/GenBank/DDBJ whole genome shotgun (WGS) entry which is preliminary data.</text>
</comment>
<reference evidence="2 3" key="1">
    <citation type="submission" date="2024-01" db="EMBL/GenBank/DDBJ databases">
        <title>A draft genome for a cacao thread blight-causing isolate of Paramarasmius palmivorus.</title>
        <authorList>
            <person name="Baruah I.K."/>
            <person name="Bukari Y."/>
            <person name="Amoako-Attah I."/>
            <person name="Meinhardt L.W."/>
            <person name="Bailey B.A."/>
            <person name="Cohen S.P."/>
        </authorList>
    </citation>
    <scope>NUCLEOTIDE SEQUENCE [LARGE SCALE GENOMIC DNA]</scope>
    <source>
        <strain evidence="2 3">GH-12</strain>
    </source>
</reference>